<evidence type="ECO:0000313" key="2">
    <source>
        <dbReference type="EMBL" id="VEU75131.1"/>
    </source>
</evidence>
<evidence type="ECO:0000256" key="1">
    <source>
        <dbReference type="SAM" id="Phobius"/>
    </source>
</evidence>
<organism evidence="2 3">
    <name type="scientific">Mycoplasmopsis maculosa</name>
    <dbReference type="NCBI Taxonomy" id="114885"/>
    <lineage>
        <taxon>Bacteria</taxon>
        <taxon>Bacillati</taxon>
        <taxon>Mycoplasmatota</taxon>
        <taxon>Mycoplasmoidales</taxon>
        <taxon>Metamycoplasmataceae</taxon>
        <taxon>Mycoplasmopsis</taxon>
    </lineage>
</organism>
<gene>
    <name evidence="2" type="ORF">NCTC10168_00039</name>
</gene>
<keyword evidence="1" id="KW-0812">Transmembrane</keyword>
<evidence type="ECO:0000313" key="3">
    <source>
        <dbReference type="Proteomes" id="UP000290243"/>
    </source>
</evidence>
<dbReference type="RefSeq" id="WP_129645971.1">
    <property type="nucleotide sequence ID" value="NZ_LR215037.1"/>
</dbReference>
<keyword evidence="1" id="KW-0472">Membrane</keyword>
<protein>
    <submittedName>
        <fullName evidence="2">Uncharacterized protein</fullName>
    </submittedName>
</protein>
<feature type="transmembrane region" description="Helical" evidence="1">
    <location>
        <begin position="76"/>
        <end position="105"/>
    </location>
</feature>
<dbReference type="AlphaFoldDB" id="A0A449B3F1"/>
<dbReference type="Proteomes" id="UP000290243">
    <property type="component" value="Chromosome"/>
</dbReference>
<keyword evidence="1" id="KW-1133">Transmembrane helix</keyword>
<reference evidence="2 3" key="1">
    <citation type="submission" date="2019-01" db="EMBL/GenBank/DDBJ databases">
        <authorList>
            <consortium name="Pathogen Informatics"/>
        </authorList>
    </citation>
    <scope>NUCLEOTIDE SEQUENCE [LARGE SCALE GENOMIC DNA]</scope>
    <source>
        <strain evidence="2 3">NCTC10168</strain>
    </source>
</reference>
<proteinExistence type="predicted"/>
<accession>A0A449B3F1</accession>
<sequence length="161" mass="18490">MKKNIIVFLLTIIVLLFLTSEAMYIVSLMLSMEKNGDSINMQINSIFITICLTIGIITHILSFVFSLVLTIKEKKFWILLSIGTFFGPLGPLVLFIGIIFSGLYYKNLKKLISKKAVLSEKIEKIYDKEKQEELSILLKKTKNEKELEKINETINEIILNQ</sequence>
<feature type="transmembrane region" description="Helical" evidence="1">
    <location>
        <begin position="46"/>
        <end position="69"/>
    </location>
</feature>
<dbReference type="KEGG" id="mmau:NCTC10168_00039"/>
<dbReference type="EMBL" id="LR215037">
    <property type="protein sequence ID" value="VEU75131.1"/>
    <property type="molecule type" value="Genomic_DNA"/>
</dbReference>
<name>A0A449B3F1_9BACT</name>
<keyword evidence="3" id="KW-1185">Reference proteome</keyword>